<protein>
    <recommendedName>
        <fullName evidence="4">CENP-V/GFA domain-containing protein</fullName>
    </recommendedName>
</protein>
<dbReference type="PROSITE" id="PS51257">
    <property type="entry name" value="PROKAR_LIPOPROTEIN"/>
    <property type="match status" value="1"/>
</dbReference>
<dbReference type="PANTHER" id="PTHR28620:SF1">
    <property type="entry name" value="CENP-V_GFA DOMAIN-CONTAINING PROTEIN"/>
    <property type="match status" value="1"/>
</dbReference>
<evidence type="ECO:0000313" key="5">
    <source>
        <dbReference type="EMBL" id="MBB4568657.1"/>
    </source>
</evidence>
<accession>A0A7W6ZTW5</accession>
<dbReference type="GO" id="GO:0046872">
    <property type="term" value="F:metal ion binding"/>
    <property type="evidence" value="ECO:0007669"/>
    <property type="project" value="UniProtKB-KW"/>
</dbReference>
<dbReference type="PROSITE" id="PS51891">
    <property type="entry name" value="CENP_V_GFA"/>
    <property type="match status" value="1"/>
</dbReference>
<dbReference type="Pfam" id="PF04828">
    <property type="entry name" value="GFA"/>
    <property type="match status" value="1"/>
</dbReference>
<proteinExistence type="inferred from homology"/>
<dbReference type="Gene3D" id="2.170.150.70">
    <property type="match status" value="1"/>
</dbReference>
<dbReference type="InterPro" id="IPR006913">
    <property type="entry name" value="CENP-V/GFA"/>
</dbReference>
<evidence type="ECO:0000313" key="6">
    <source>
        <dbReference type="Proteomes" id="UP000543836"/>
    </source>
</evidence>
<feature type="domain" description="CENP-V/GFA" evidence="4">
    <location>
        <begin position="11"/>
        <end position="128"/>
    </location>
</feature>
<name>A0A7W6ZTW5_9HYPH</name>
<reference evidence="5 6" key="1">
    <citation type="submission" date="2020-08" db="EMBL/GenBank/DDBJ databases">
        <title>Genomic Encyclopedia of Type Strains, Phase IV (KMG-V): Genome sequencing to study the core and pangenomes of soil and plant-associated prokaryotes.</title>
        <authorList>
            <person name="Whitman W."/>
        </authorList>
    </citation>
    <scope>NUCLEOTIDE SEQUENCE [LARGE SCALE GENOMIC DNA]</scope>
    <source>
        <strain evidence="5 6">SEMIA 492</strain>
    </source>
</reference>
<dbReference type="AlphaFoldDB" id="A0A7W6ZTW5"/>
<dbReference type="GO" id="GO:0016846">
    <property type="term" value="F:carbon-sulfur lyase activity"/>
    <property type="evidence" value="ECO:0007669"/>
    <property type="project" value="InterPro"/>
</dbReference>
<organism evidence="5 6">
    <name type="scientific">Rhizobium leucaenae</name>
    <dbReference type="NCBI Taxonomy" id="29450"/>
    <lineage>
        <taxon>Bacteria</taxon>
        <taxon>Pseudomonadati</taxon>
        <taxon>Pseudomonadota</taxon>
        <taxon>Alphaproteobacteria</taxon>
        <taxon>Hyphomicrobiales</taxon>
        <taxon>Rhizobiaceae</taxon>
        <taxon>Rhizobium/Agrobacterium group</taxon>
        <taxon>Rhizobium</taxon>
    </lineage>
</organism>
<evidence type="ECO:0000256" key="1">
    <source>
        <dbReference type="ARBA" id="ARBA00005495"/>
    </source>
</evidence>
<evidence type="ECO:0000259" key="4">
    <source>
        <dbReference type="PROSITE" id="PS51891"/>
    </source>
</evidence>
<dbReference type="SUPFAM" id="SSF51316">
    <property type="entry name" value="Mss4-like"/>
    <property type="match status" value="1"/>
</dbReference>
<evidence type="ECO:0000256" key="3">
    <source>
        <dbReference type="ARBA" id="ARBA00022833"/>
    </source>
</evidence>
<keyword evidence="3" id="KW-0862">Zinc</keyword>
<dbReference type="InterPro" id="IPR011057">
    <property type="entry name" value="Mss4-like_sf"/>
</dbReference>
<keyword evidence="6" id="KW-1185">Reference proteome</keyword>
<sequence length="142" mass="15879">MDKKWSGMLMLIGSCHCGKAGWTLEGDPGSITACNCTLCRRYGALWAYDYEGERISVTGQTSSYTRAGTDKSSLEILFCPSCACVLSWRGLRLQKDGRRRMAVNMRLAPPDLVSDLPIDHFDGLDTFEDLPSKGRCVRDLWF</sequence>
<comment type="similarity">
    <text evidence="1">Belongs to the Gfa family.</text>
</comment>
<evidence type="ECO:0000256" key="2">
    <source>
        <dbReference type="ARBA" id="ARBA00022723"/>
    </source>
</evidence>
<dbReference type="InterPro" id="IPR052355">
    <property type="entry name" value="CENP-V-like"/>
</dbReference>
<keyword evidence="2" id="KW-0479">Metal-binding</keyword>
<dbReference type="Proteomes" id="UP000543836">
    <property type="component" value="Unassembled WGS sequence"/>
</dbReference>
<gene>
    <name evidence="5" type="ORF">GGE60_002773</name>
</gene>
<comment type="caution">
    <text evidence="5">The sequence shown here is derived from an EMBL/GenBank/DDBJ whole genome shotgun (WGS) entry which is preliminary data.</text>
</comment>
<dbReference type="PANTHER" id="PTHR28620">
    <property type="entry name" value="CENTROMERE PROTEIN V"/>
    <property type="match status" value="1"/>
</dbReference>
<dbReference type="EMBL" id="JACIIG010000005">
    <property type="protein sequence ID" value="MBB4568657.1"/>
    <property type="molecule type" value="Genomic_DNA"/>
</dbReference>